<accession>A0A0F9NTG2</accession>
<name>A0A0F9NTG2_9ZZZZ</name>
<dbReference type="EMBL" id="LAZR01007543">
    <property type="protein sequence ID" value="KKM84582.1"/>
    <property type="molecule type" value="Genomic_DNA"/>
</dbReference>
<gene>
    <name evidence="1" type="ORF">LCGC14_1297720</name>
</gene>
<comment type="caution">
    <text evidence="1">The sequence shown here is derived from an EMBL/GenBank/DDBJ whole genome shotgun (WGS) entry which is preliminary data.</text>
</comment>
<sequence>MKVAVCYSGLYREFIGWQENHKFITDHADAVFYSTWNERPEPPVQDCMFFDEPVIDYNPFLLPAFIDKFPEFINKFSRPNSFWDGLAARCTKQIIAHDLIVTALP</sequence>
<reference evidence="1" key="1">
    <citation type="journal article" date="2015" name="Nature">
        <title>Complex archaea that bridge the gap between prokaryotes and eukaryotes.</title>
        <authorList>
            <person name="Spang A."/>
            <person name="Saw J.H."/>
            <person name="Jorgensen S.L."/>
            <person name="Zaremba-Niedzwiedzka K."/>
            <person name="Martijn J."/>
            <person name="Lind A.E."/>
            <person name="van Eijk R."/>
            <person name="Schleper C."/>
            <person name="Guy L."/>
            <person name="Ettema T.J."/>
        </authorList>
    </citation>
    <scope>NUCLEOTIDE SEQUENCE</scope>
</reference>
<evidence type="ECO:0000313" key="1">
    <source>
        <dbReference type="EMBL" id="KKM84582.1"/>
    </source>
</evidence>
<dbReference type="AlphaFoldDB" id="A0A0F9NTG2"/>
<protein>
    <submittedName>
        <fullName evidence="1">Uncharacterized protein</fullName>
    </submittedName>
</protein>
<proteinExistence type="predicted"/>
<organism evidence="1">
    <name type="scientific">marine sediment metagenome</name>
    <dbReference type="NCBI Taxonomy" id="412755"/>
    <lineage>
        <taxon>unclassified sequences</taxon>
        <taxon>metagenomes</taxon>
        <taxon>ecological metagenomes</taxon>
    </lineage>
</organism>